<keyword evidence="3" id="KW-1185">Reference proteome</keyword>
<accession>A0A8C9GFU5</accession>
<dbReference type="PRINTS" id="PR02045">
    <property type="entry name" value="F138DOMAIN"/>
</dbReference>
<evidence type="ECO:0000256" key="1">
    <source>
        <dbReference type="SAM" id="MobiDB-lite"/>
    </source>
</evidence>
<dbReference type="Proteomes" id="UP000694416">
    <property type="component" value="Unplaced"/>
</dbReference>
<reference evidence="2" key="2">
    <citation type="submission" date="2025-09" db="UniProtKB">
        <authorList>
            <consortium name="Ensembl"/>
        </authorList>
    </citation>
    <scope>IDENTIFICATION</scope>
</reference>
<dbReference type="PANTHER" id="PTHR12138:SF162">
    <property type="entry name" value="CHROMOSOME UNDETERMINED SCAFFOLD_275, WHOLE GENOME SHOTGUN SEQUENCE"/>
    <property type="match status" value="1"/>
</dbReference>
<sequence>MYQVPVDNSNGPVGPITIIPARESRKDICWGPYEKKLKTKLPCSFIYLFIFETESHCNLCLLGSPDSPASASQVAGTTGMRHHTQLIFVVSVETGFHHVSQTGLELPTSSDPPTLASQSSGIMGVSHCAQPPCSF</sequence>
<reference evidence="2" key="1">
    <citation type="submission" date="2025-08" db="UniProtKB">
        <authorList>
            <consortium name="Ensembl"/>
        </authorList>
    </citation>
    <scope>IDENTIFICATION</scope>
</reference>
<proteinExistence type="predicted"/>
<name>A0A8C9GFU5_9PRIM</name>
<dbReference type="Ensembl" id="ENSPTET00000000787.1">
    <property type="protein sequence ID" value="ENSPTEP00000000520.1"/>
    <property type="gene ID" value="ENSPTEG00000000619.1"/>
</dbReference>
<feature type="compositionally biased region" description="Polar residues" evidence="1">
    <location>
        <begin position="103"/>
        <end position="121"/>
    </location>
</feature>
<protein>
    <submittedName>
        <fullName evidence="2">Uncharacterized protein</fullName>
    </submittedName>
</protein>
<feature type="region of interest" description="Disordered" evidence="1">
    <location>
        <begin position="103"/>
        <end position="125"/>
    </location>
</feature>
<evidence type="ECO:0000313" key="2">
    <source>
        <dbReference type="Ensembl" id="ENSPTEP00000000520.1"/>
    </source>
</evidence>
<dbReference type="PANTHER" id="PTHR12138">
    <property type="entry name" value="PRIMATE-EXPANDED PROTEIN FAMILY"/>
    <property type="match status" value="1"/>
</dbReference>
<evidence type="ECO:0000313" key="3">
    <source>
        <dbReference type="Proteomes" id="UP000694416"/>
    </source>
</evidence>
<organism evidence="2 3">
    <name type="scientific">Piliocolobus tephrosceles</name>
    <name type="common">Ugandan red Colobus</name>
    <dbReference type="NCBI Taxonomy" id="591936"/>
    <lineage>
        <taxon>Eukaryota</taxon>
        <taxon>Metazoa</taxon>
        <taxon>Chordata</taxon>
        <taxon>Craniata</taxon>
        <taxon>Vertebrata</taxon>
        <taxon>Euteleostomi</taxon>
        <taxon>Mammalia</taxon>
        <taxon>Eutheria</taxon>
        <taxon>Euarchontoglires</taxon>
        <taxon>Primates</taxon>
        <taxon>Haplorrhini</taxon>
        <taxon>Catarrhini</taxon>
        <taxon>Cercopithecidae</taxon>
        <taxon>Colobinae</taxon>
        <taxon>Piliocolobus</taxon>
    </lineage>
</organism>
<dbReference type="AlphaFoldDB" id="A0A8C9GFU5"/>